<accession>A0A918XK18</accession>
<keyword evidence="2" id="KW-1185">Reference proteome</keyword>
<dbReference type="AlphaFoldDB" id="A0A918XK18"/>
<dbReference type="Proteomes" id="UP000654947">
    <property type="component" value="Unassembled WGS sequence"/>
</dbReference>
<comment type="caution">
    <text evidence="1">The sequence shown here is derived from an EMBL/GenBank/DDBJ whole genome shotgun (WGS) entry which is preliminary data.</text>
</comment>
<proteinExistence type="predicted"/>
<organism evidence="1 2">
    <name type="scientific">Nocardiopsis kunsanensis</name>
    <dbReference type="NCBI Taxonomy" id="141693"/>
    <lineage>
        <taxon>Bacteria</taxon>
        <taxon>Bacillati</taxon>
        <taxon>Actinomycetota</taxon>
        <taxon>Actinomycetes</taxon>
        <taxon>Streptosporangiales</taxon>
        <taxon>Nocardiopsidaceae</taxon>
        <taxon>Nocardiopsis</taxon>
    </lineage>
</organism>
<protein>
    <submittedName>
        <fullName evidence="1">Uncharacterized protein</fullName>
    </submittedName>
</protein>
<evidence type="ECO:0000313" key="1">
    <source>
        <dbReference type="EMBL" id="GHD35616.1"/>
    </source>
</evidence>
<sequence length="81" mass="8610">MRVAPEHEHVSRDLAAVPTGAHVLGEVEGDDVSGRFGGERGIAVALRAQRGPGAFLDGTGIETFGPWYPLRVKATGRRSRS</sequence>
<reference evidence="1 2" key="1">
    <citation type="journal article" date="2014" name="Int. J. Syst. Evol. Microbiol.">
        <title>Complete genome sequence of Corynebacterium casei LMG S-19264T (=DSM 44701T), isolated from a smear-ripened cheese.</title>
        <authorList>
            <consortium name="US DOE Joint Genome Institute (JGI-PGF)"/>
            <person name="Walter F."/>
            <person name="Albersmeier A."/>
            <person name="Kalinowski J."/>
            <person name="Ruckert C."/>
        </authorList>
    </citation>
    <scope>NUCLEOTIDE SEQUENCE [LARGE SCALE GENOMIC DNA]</scope>
    <source>
        <strain evidence="1 2">KCTC 19473</strain>
    </source>
</reference>
<gene>
    <name evidence="1" type="ORF">GCM10007147_42200</name>
</gene>
<name>A0A918XK18_9ACTN</name>
<dbReference type="EMBL" id="BMXL01000035">
    <property type="protein sequence ID" value="GHD35616.1"/>
    <property type="molecule type" value="Genomic_DNA"/>
</dbReference>
<evidence type="ECO:0000313" key="2">
    <source>
        <dbReference type="Proteomes" id="UP000654947"/>
    </source>
</evidence>